<sequence length="49" mass="5838">MKEVSHEITERAKYDPVIHNYLMLHEQGSITYQQLLENVDLYLSEDKQS</sequence>
<dbReference type="AlphaFoldDB" id="A0A3Q9RMQ5"/>
<accession>A0A3Q9RMQ5</accession>
<dbReference type="KEGG" id="pasa:BAOM_2099"/>
<proteinExistence type="predicted"/>
<evidence type="ECO:0000313" key="1">
    <source>
        <dbReference type="EMBL" id="AZV42708.1"/>
    </source>
</evidence>
<gene>
    <name evidence="1" type="ORF">BAOM_2099</name>
</gene>
<protein>
    <submittedName>
        <fullName evidence="1">Uncharacterized protein</fullName>
    </submittedName>
</protein>
<dbReference type="Proteomes" id="UP000283095">
    <property type="component" value="Chromosome"/>
</dbReference>
<name>A0A3Q9RMQ5_9BACI</name>
<dbReference type="EMBL" id="CP026095">
    <property type="protein sequence ID" value="AZV42708.1"/>
    <property type="molecule type" value="Genomic_DNA"/>
</dbReference>
<dbReference type="RefSeq" id="WP_164853181.1">
    <property type="nucleotide sequence ID" value="NZ_CP026095.1"/>
</dbReference>
<organism evidence="1 2">
    <name type="scientific">Peribacillus asahii</name>
    <dbReference type="NCBI Taxonomy" id="228899"/>
    <lineage>
        <taxon>Bacteria</taxon>
        <taxon>Bacillati</taxon>
        <taxon>Bacillota</taxon>
        <taxon>Bacilli</taxon>
        <taxon>Bacillales</taxon>
        <taxon>Bacillaceae</taxon>
        <taxon>Peribacillus</taxon>
    </lineage>
</organism>
<evidence type="ECO:0000313" key="2">
    <source>
        <dbReference type="Proteomes" id="UP000283095"/>
    </source>
</evidence>
<reference evidence="1 2" key="1">
    <citation type="submission" date="2018-01" db="EMBL/GenBank/DDBJ databases">
        <title>Bacillus asahii Genome sequencing and assembly.</title>
        <authorList>
            <person name="Jiang H."/>
            <person name="Feng Y."/>
            <person name="Zhao F."/>
            <person name="Lin X."/>
        </authorList>
    </citation>
    <scope>NUCLEOTIDE SEQUENCE [LARGE SCALE GENOMIC DNA]</scope>
    <source>
        <strain evidence="1 2">OM18</strain>
    </source>
</reference>